<gene>
    <name evidence="4" type="ORF">GQ41_3645</name>
</gene>
<feature type="chain" id="PRO_5045935490" evidence="2">
    <location>
        <begin position="35"/>
        <end position="449"/>
    </location>
</feature>
<evidence type="ECO:0000313" key="4">
    <source>
        <dbReference type="EMBL" id="TQO38977.1"/>
    </source>
</evidence>
<keyword evidence="2" id="KW-0732">Signal</keyword>
<feature type="domain" description="Peptidase S9 prolyl oligopeptidase catalytic" evidence="3">
    <location>
        <begin position="193"/>
        <end position="337"/>
    </location>
</feature>
<organism evidence="4 5">
    <name type="scientific">Arenibacter algicola</name>
    <dbReference type="NCBI Taxonomy" id="616991"/>
    <lineage>
        <taxon>Bacteria</taxon>
        <taxon>Pseudomonadati</taxon>
        <taxon>Bacteroidota</taxon>
        <taxon>Flavobacteriia</taxon>
        <taxon>Flavobacteriales</taxon>
        <taxon>Flavobacteriaceae</taxon>
        <taxon>Arenibacter</taxon>
    </lineage>
</organism>
<proteinExistence type="predicted"/>
<keyword evidence="1" id="KW-0378">Hydrolase</keyword>
<protein>
    <submittedName>
        <fullName evidence="4">Prolyl oligopeptidase family protein</fullName>
    </submittedName>
</protein>
<feature type="signal peptide" evidence="2">
    <location>
        <begin position="1"/>
        <end position="34"/>
    </location>
</feature>
<dbReference type="InterPro" id="IPR029058">
    <property type="entry name" value="AB_hydrolase_fold"/>
</dbReference>
<dbReference type="PROSITE" id="PS00708">
    <property type="entry name" value="PRO_ENDOPEP_SER"/>
    <property type="match status" value="1"/>
</dbReference>
<dbReference type="InterPro" id="IPR001375">
    <property type="entry name" value="Peptidase_S9_cat"/>
</dbReference>
<dbReference type="InterPro" id="IPR002471">
    <property type="entry name" value="Pept_S9_AS"/>
</dbReference>
<evidence type="ECO:0000313" key="5">
    <source>
        <dbReference type="Proteomes" id="UP000315363"/>
    </source>
</evidence>
<evidence type="ECO:0000256" key="2">
    <source>
        <dbReference type="SAM" id="SignalP"/>
    </source>
</evidence>
<dbReference type="Proteomes" id="UP000315363">
    <property type="component" value="Unassembled WGS sequence"/>
</dbReference>
<evidence type="ECO:0000259" key="3">
    <source>
        <dbReference type="Pfam" id="PF00326"/>
    </source>
</evidence>
<dbReference type="Pfam" id="PF00326">
    <property type="entry name" value="Peptidase_S9"/>
    <property type="match status" value="1"/>
</dbReference>
<dbReference type="PANTHER" id="PTHR22946">
    <property type="entry name" value="DIENELACTONE HYDROLASE DOMAIN-CONTAINING PROTEIN-RELATED"/>
    <property type="match status" value="1"/>
</dbReference>
<sequence>MRYLNYLFLLQYKPTIKRQVLGFLVLFLTLCSNAEGQTNTLNKSSINLQETNGPRWVKGELVKAGVLNTPDFSFTDDFGAYQQFSNIKGLFFNGLDYNGKQTKVFCWYGVPNGLKTGEKRPAVVLVHGGGGTAFPGWIKEWTDRGYIAIAVALEGQVPGEKVEHSNGEKLWPGHEFSGPRRIGFFEDVVTKKLEDQWFYHAVADVMLATSLLKSFPEVDVESIGISGISWGGILTNVITGIDDRYAFAIPVYGCGFLHETPHYSSLLTHLNKEQRQFYLQNWEPSLYIPLQEHPTLFVNGTNDFHFTMNSFTKTYETSKNEKHLYVEHNMKHGHSPGWEPEEIYAFADYVVKKGTQPLIPRFKRLRKNNELVYGYNGKVTKVYLYYTTDTADWGRDNYTWEQTTMHFSDSKKIISGKLPENSQAYFVNIIDSEGLMYSSPMRMVKKNSH</sequence>
<reference evidence="4 5" key="1">
    <citation type="submission" date="2019-06" db="EMBL/GenBank/DDBJ databases">
        <title>A large-scale integrated study on North Sea by COGITO (Coastal Microbe Genomic &amp; Taxonomic Observatory).</title>
        <authorList>
            <person name="Teeling H."/>
        </authorList>
    </citation>
    <scope>NUCLEOTIDE SEQUENCE [LARGE SCALE GENOMIC DNA]</scope>
    <source>
        <strain evidence="4 5">MAR_2009_79</strain>
    </source>
</reference>
<dbReference type="Gene3D" id="3.40.50.1820">
    <property type="entry name" value="alpha/beta hydrolase"/>
    <property type="match status" value="1"/>
</dbReference>
<dbReference type="InterPro" id="IPR050261">
    <property type="entry name" value="FrsA_esterase"/>
</dbReference>
<dbReference type="RefSeq" id="WP_142190416.1">
    <property type="nucleotide sequence ID" value="NZ_VHIF01000001.1"/>
</dbReference>
<name>A0ABY3ADY0_9FLAO</name>
<evidence type="ECO:0000256" key="1">
    <source>
        <dbReference type="ARBA" id="ARBA00022801"/>
    </source>
</evidence>
<keyword evidence="5" id="KW-1185">Reference proteome</keyword>
<dbReference type="SUPFAM" id="SSF53474">
    <property type="entry name" value="alpha/beta-Hydrolases"/>
    <property type="match status" value="1"/>
</dbReference>
<accession>A0ABY3ADY0</accession>
<dbReference type="EMBL" id="VHIF01000001">
    <property type="protein sequence ID" value="TQO38977.1"/>
    <property type="molecule type" value="Genomic_DNA"/>
</dbReference>
<comment type="caution">
    <text evidence="4">The sequence shown here is derived from an EMBL/GenBank/DDBJ whole genome shotgun (WGS) entry which is preliminary data.</text>
</comment>